<reference evidence="1" key="2">
    <citation type="submission" date="2025-09" db="UniProtKB">
        <authorList>
            <consortium name="Ensembl"/>
        </authorList>
    </citation>
    <scope>IDENTIFICATION</scope>
</reference>
<evidence type="ECO:0000313" key="2">
    <source>
        <dbReference type="Proteomes" id="UP000261540"/>
    </source>
</evidence>
<keyword evidence="2" id="KW-1185">Reference proteome</keyword>
<sequence>MLCSHVFQPSFGPLMEFHWPVRSIWPHMRPLALQHEMLLRSMQDMSTSMGLLEKVHEQILQEMDKVPCSLSTKPLSCQMEKDGDDFALTLDTKDFSPEELDAAVHVSALHFWTLQGWRTINGHHSLSYRRPDCSQPFNLKLPIREGTSHIFWVHTFW</sequence>
<dbReference type="STRING" id="1676925.ENSPKIP00000005518"/>
<evidence type="ECO:0000313" key="1">
    <source>
        <dbReference type="Ensembl" id="ENSPKIP00000005518.1"/>
    </source>
</evidence>
<dbReference type="AlphaFoldDB" id="A0A3B3QHB9"/>
<dbReference type="Ensembl" id="ENSPKIT00000029525.1">
    <property type="protein sequence ID" value="ENSPKIP00000005518.1"/>
    <property type="gene ID" value="ENSPKIG00000022165.1"/>
</dbReference>
<dbReference type="GeneTree" id="ENSGT01140000283633"/>
<name>A0A3B3QHB9_9TELE</name>
<dbReference type="Proteomes" id="UP000261540">
    <property type="component" value="Unplaced"/>
</dbReference>
<evidence type="ECO:0008006" key="3">
    <source>
        <dbReference type="Google" id="ProtNLM"/>
    </source>
</evidence>
<reference evidence="1" key="1">
    <citation type="submission" date="2025-08" db="UniProtKB">
        <authorList>
            <consortium name="Ensembl"/>
        </authorList>
    </citation>
    <scope>IDENTIFICATION</scope>
</reference>
<protein>
    <recommendedName>
        <fullName evidence="3">SHSP domain-containing protein</fullName>
    </recommendedName>
</protein>
<proteinExistence type="predicted"/>
<accession>A0A3B3QHB9</accession>
<organism evidence="1 2">
    <name type="scientific">Paramormyrops kingsleyae</name>
    <dbReference type="NCBI Taxonomy" id="1676925"/>
    <lineage>
        <taxon>Eukaryota</taxon>
        <taxon>Metazoa</taxon>
        <taxon>Chordata</taxon>
        <taxon>Craniata</taxon>
        <taxon>Vertebrata</taxon>
        <taxon>Euteleostomi</taxon>
        <taxon>Actinopterygii</taxon>
        <taxon>Neopterygii</taxon>
        <taxon>Teleostei</taxon>
        <taxon>Osteoglossocephala</taxon>
        <taxon>Osteoglossomorpha</taxon>
        <taxon>Osteoglossiformes</taxon>
        <taxon>Mormyridae</taxon>
        <taxon>Paramormyrops</taxon>
    </lineage>
</organism>